<evidence type="ECO:0000259" key="1">
    <source>
        <dbReference type="PROSITE" id="PS51269"/>
    </source>
</evidence>
<evidence type="ECO:0000313" key="3">
    <source>
        <dbReference type="Proteomes" id="UP000039865"/>
    </source>
</evidence>
<dbReference type="Proteomes" id="UP000039865">
    <property type="component" value="Unassembled WGS sequence"/>
</dbReference>
<dbReference type="AlphaFoldDB" id="A0A078ARW3"/>
<feature type="domain" description="COMM" evidence="1">
    <location>
        <begin position="110"/>
        <end position="179"/>
    </location>
</feature>
<sequence>MSFQFFDDTITYLKGGRVPFLSKYQESVGPSQVVPLRDFMIEIIQVGLRKSSPASTLDVLKEGVYNYVQEHQIVLDNKMIEILSICIFSRREELRRVFTELIFQKSVDKHLVDYNYNIEICMASESFSKVNEAYLVLELMLRGQDGKGLERVVIELNNQEAKAFVGKLREIEKVINSQKLNKLYKQELIGSSQ</sequence>
<dbReference type="EMBL" id="CCKQ01012010">
    <property type="protein sequence ID" value="CDW83623.1"/>
    <property type="molecule type" value="Genomic_DNA"/>
</dbReference>
<name>A0A078ARW3_STYLE</name>
<keyword evidence="3" id="KW-1185">Reference proteome</keyword>
<proteinExistence type="predicted"/>
<protein>
    <recommendedName>
        <fullName evidence="1">COMM domain-containing protein</fullName>
    </recommendedName>
</protein>
<gene>
    <name evidence="2" type="primary">Contig14070.g15006</name>
    <name evidence="2" type="ORF">STYLEM_12671</name>
</gene>
<reference evidence="2 3" key="1">
    <citation type="submission" date="2014-06" db="EMBL/GenBank/DDBJ databases">
        <authorList>
            <person name="Swart Estienne"/>
        </authorList>
    </citation>
    <scope>NUCLEOTIDE SEQUENCE [LARGE SCALE GENOMIC DNA]</scope>
    <source>
        <strain evidence="2 3">130c</strain>
    </source>
</reference>
<evidence type="ECO:0000313" key="2">
    <source>
        <dbReference type="EMBL" id="CDW83623.1"/>
    </source>
</evidence>
<dbReference type="InterPro" id="IPR017920">
    <property type="entry name" value="COMM"/>
</dbReference>
<accession>A0A078ARW3</accession>
<dbReference type="PROSITE" id="PS51269">
    <property type="entry name" value="COMM"/>
    <property type="match status" value="1"/>
</dbReference>
<dbReference type="InParanoid" id="A0A078ARW3"/>
<organism evidence="2 3">
    <name type="scientific">Stylonychia lemnae</name>
    <name type="common">Ciliate</name>
    <dbReference type="NCBI Taxonomy" id="5949"/>
    <lineage>
        <taxon>Eukaryota</taxon>
        <taxon>Sar</taxon>
        <taxon>Alveolata</taxon>
        <taxon>Ciliophora</taxon>
        <taxon>Intramacronucleata</taxon>
        <taxon>Spirotrichea</taxon>
        <taxon>Stichotrichia</taxon>
        <taxon>Sporadotrichida</taxon>
        <taxon>Oxytrichidae</taxon>
        <taxon>Stylonychinae</taxon>
        <taxon>Stylonychia</taxon>
    </lineage>
</organism>
<dbReference type="Pfam" id="PF07258">
    <property type="entry name" value="COMM_domain"/>
    <property type="match status" value="1"/>
</dbReference>